<protein>
    <recommendedName>
        <fullName evidence="4">Nicotinate-nucleotide pyrophosphorylase [carboxylating]</fullName>
        <ecNumber evidence="4">2.4.2.19</ecNumber>
    </recommendedName>
    <alternativeName>
        <fullName evidence="4">Quinolinate phosphoribosyltransferase [decarboxylating]</fullName>
    </alternativeName>
</protein>
<evidence type="ECO:0000259" key="6">
    <source>
        <dbReference type="Pfam" id="PF02749"/>
    </source>
</evidence>
<dbReference type="SUPFAM" id="SSF54675">
    <property type="entry name" value="Nicotinate/Quinolinate PRTase N-terminal domain-like"/>
    <property type="match status" value="1"/>
</dbReference>
<dbReference type="Proteomes" id="UP000319335">
    <property type="component" value="Unassembled WGS sequence"/>
</dbReference>
<dbReference type="Gene3D" id="3.20.20.70">
    <property type="entry name" value="Aldolase class I"/>
    <property type="match status" value="1"/>
</dbReference>
<dbReference type="GO" id="GO:0034213">
    <property type="term" value="P:quinolinate catabolic process"/>
    <property type="evidence" value="ECO:0007669"/>
    <property type="project" value="TreeGrafter"/>
</dbReference>
<feature type="domain" description="Quinolinate phosphoribosyl transferase N-terminal" evidence="6">
    <location>
        <begin position="17"/>
        <end position="98"/>
    </location>
</feature>
<name>A0A7Z8KQI7_9EURY</name>
<comment type="similarity">
    <text evidence="1 4">Belongs to the NadC/ModD family.</text>
</comment>
<dbReference type="InterPro" id="IPR036068">
    <property type="entry name" value="Nicotinate_pribotase-like_C"/>
</dbReference>
<dbReference type="UniPathway" id="UPA00253">
    <property type="reaction ID" value="UER00331"/>
</dbReference>
<dbReference type="PIRSF" id="PIRSF006250">
    <property type="entry name" value="NadC_ModD"/>
    <property type="match status" value="1"/>
</dbReference>
<sequence length="265" mass="30099">MIDFFDLYLTEDCPYGDETTEFLEIEGNGRIRIKSREHGVAACMDDLAAFYRKNGLEVVNMVPNGDEFNSNDVIFEAQGDLPTIFKLWRISQTFLSMVCAIASKTRFTVELARKLNPDIMVATSRKTHPGFRKYELKAVKIGGGDHHRNSLSDSILVTQNHLDVMEKRVKLRAMRKIEIEPRTREEALEAAPVADVLLLDHYSPQELETFIPELKALNPHLEIAVGGIDLNMVSDYAKHVDFIVTTAPYYAKPLDLTSRIRRISI</sequence>
<comment type="catalytic activity">
    <reaction evidence="4">
        <text>nicotinate beta-D-ribonucleotide + CO2 + diphosphate = quinolinate + 5-phospho-alpha-D-ribose 1-diphosphate + 2 H(+)</text>
        <dbReference type="Rhea" id="RHEA:12733"/>
        <dbReference type="ChEBI" id="CHEBI:15378"/>
        <dbReference type="ChEBI" id="CHEBI:16526"/>
        <dbReference type="ChEBI" id="CHEBI:29959"/>
        <dbReference type="ChEBI" id="CHEBI:33019"/>
        <dbReference type="ChEBI" id="CHEBI:57502"/>
        <dbReference type="ChEBI" id="CHEBI:58017"/>
        <dbReference type="EC" id="2.4.2.19"/>
    </reaction>
</comment>
<dbReference type="InterPro" id="IPR002638">
    <property type="entry name" value="Quinolinate_PRibosylTrfase_C"/>
</dbReference>
<dbReference type="InterPro" id="IPR037128">
    <property type="entry name" value="Quinolinate_PRibosylTase_N_sf"/>
</dbReference>
<dbReference type="EC" id="2.4.2.19" evidence="4"/>
<keyword evidence="4" id="KW-0662">Pyridine nucleotide biosynthesis</keyword>
<comment type="subunit">
    <text evidence="4">Hexamer formed by 3 homodimers.</text>
</comment>
<evidence type="ECO:0000256" key="1">
    <source>
        <dbReference type="ARBA" id="ARBA00009400"/>
    </source>
</evidence>
<dbReference type="InterPro" id="IPR022412">
    <property type="entry name" value="Quinolinate_PRibosylTrfase_N"/>
</dbReference>
<dbReference type="GO" id="GO:0004514">
    <property type="term" value="F:nicotinate-nucleotide diphosphorylase (carboxylating) activity"/>
    <property type="evidence" value="ECO:0007669"/>
    <property type="project" value="UniProtKB-EC"/>
</dbReference>
<evidence type="ECO:0000256" key="3">
    <source>
        <dbReference type="ARBA" id="ARBA00022679"/>
    </source>
</evidence>
<keyword evidence="8" id="KW-1185">Reference proteome</keyword>
<dbReference type="AlphaFoldDB" id="A0A7Z8KQI7"/>
<dbReference type="GO" id="GO:0009435">
    <property type="term" value="P:NAD+ biosynthetic process"/>
    <property type="evidence" value="ECO:0007669"/>
    <property type="project" value="UniProtKB-UniPathway"/>
</dbReference>
<keyword evidence="3 4" id="KW-0808">Transferase</keyword>
<evidence type="ECO:0000259" key="5">
    <source>
        <dbReference type="Pfam" id="PF01729"/>
    </source>
</evidence>
<evidence type="ECO:0000256" key="2">
    <source>
        <dbReference type="ARBA" id="ARBA00022676"/>
    </source>
</evidence>
<keyword evidence="2 4" id="KW-0328">Glycosyltransferase</keyword>
<evidence type="ECO:0000313" key="8">
    <source>
        <dbReference type="Proteomes" id="UP000319335"/>
    </source>
</evidence>
<dbReference type="GO" id="GO:0005737">
    <property type="term" value="C:cytoplasm"/>
    <property type="evidence" value="ECO:0007669"/>
    <property type="project" value="TreeGrafter"/>
</dbReference>
<comment type="caution">
    <text evidence="7">The sequence shown here is derived from an EMBL/GenBank/DDBJ whole genome shotgun (WGS) entry which is preliminary data.</text>
</comment>
<dbReference type="EMBL" id="VIAQ01000010">
    <property type="protein sequence ID" value="TQD26999.1"/>
    <property type="molecule type" value="Genomic_DNA"/>
</dbReference>
<feature type="domain" description="Quinolinate phosphoribosyl transferase C-terminal" evidence="5">
    <location>
        <begin position="101"/>
        <end position="256"/>
    </location>
</feature>
<comment type="function">
    <text evidence="4">Involved in the catabolism of quinolinic acid (QA).</text>
</comment>
<proteinExistence type="inferred from homology"/>
<dbReference type="PANTHER" id="PTHR32179">
    <property type="entry name" value="NICOTINATE-NUCLEOTIDE PYROPHOSPHORYLASE [CARBOXYLATING]"/>
    <property type="match status" value="1"/>
</dbReference>
<dbReference type="Gene3D" id="3.90.1170.20">
    <property type="entry name" value="Quinolinate phosphoribosyl transferase, N-terminal domain"/>
    <property type="match status" value="1"/>
</dbReference>
<accession>A0A7Z8KQI7</accession>
<dbReference type="InterPro" id="IPR013785">
    <property type="entry name" value="Aldolase_TIM"/>
</dbReference>
<dbReference type="CDD" id="cd01573">
    <property type="entry name" value="modD_like"/>
    <property type="match status" value="1"/>
</dbReference>
<dbReference type="RefSeq" id="WP_154808925.1">
    <property type="nucleotide sequence ID" value="NZ_VIAQ01000010.1"/>
</dbReference>
<dbReference type="SUPFAM" id="SSF51690">
    <property type="entry name" value="Nicotinate/Quinolinate PRTase C-terminal domain-like"/>
    <property type="match status" value="1"/>
</dbReference>
<dbReference type="PANTHER" id="PTHR32179:SF3">
    <property type="entry name" value="NICOTINATE-NUCLEOTIDE PYROPHOSPHORYLASE [CARBOXYLATING]"/>
    <property type="match status" value="1"/>
</dbReference>
<dbReference type="InterPro" id="IPR027277">
    <property type="entry name" value="NadC/ModD"/>
</dbReference>
<gene>
    <name evidence="7" type="ORF">FKV42_03805</name>
</gene>
<comment type="pathway">
    <text evidence="4">Cofactor biosynthesis; NAD(+) biosynthesis; nicotinate D-ribonucleotide from quinolinate: step 1/1.</text>
</comment>
<reference evidence="7 8" key="1">
    <citation type="submission" date="2019-06" db="EMBL/GenBank/DDBJ databases">
        <title>Draft genome sequence of Methanolobus vulcani B1d.</title>
        <authorList>
            <person name="Creighbaum A.J."/>
            <person name="Ticak T."/>
            <person name="Hariraju D."/>
            <person name="Arivett B.A."/>
            <person name="Ferguson D.J.Jr."/>
        </authorList>
    </citation>
    <scope>NUCLEOTIDE SEQUENCE [LARGE SCALE GENOMIC DNA]</scope>
    <source>
        <strain evidence="7 8">B1d</strain>
    </source>
</reference>
<evidence type="ECO:0000313" key="7">
    <source>
        <dbReference type="EMBL" id="TQD26999.1"/>
    </source>
</evidence>
<dbReference type="Pfam" id="PF02749">
    <property type="entry name" value="QRPTase_N"/>
    <property type="match status" value="1"/>
</dbReference>
<organism evidence="7 8">
    <name type="scientific">Methanolobus vulcani</name>
    <dbReference type="NCBI Taxonomy" id="38026"/>
    <lineage>
        <taxon>Archaea</taxon>
        <taxon>Methanobacteriati</taxon>
        <taxon>Methanobacteriota</taxon>
        <taxon>Stenosarchaea group</taxon>
        <taxon>Methanomicrobia</taxon>
        <taxon>Methanosarcinales</taxon>
        <taxon>Methanosarcinaceae</taxon>
        <taxon>Methanolobus</taxon>
    </lineage>
</organism>
<dbReference type="OrthoDB" id="115072at2157"/>
<evidence type="ECO:0000256" key="4">
    <source>
        <dbReference type="PIRNR" id="PIRNR006250"/>
    </source>
</evidence>
<dbReference type="Pfam" id="PF01729">
    <property type="entry name" value="QRPTase_C"/>
    <property type="match status" value="1"/>
</dbReference>